<dbReference type="SMART" id="SM01126">
    <property type="entry name" value="DDE_Tnp_IS1595"/>
    <property type="match status" value="1"/>
</dbReference>
<dbReference type="NCBIfam" id="NF033547">
    <property type="entry name" value="transpos_IS1595"/>
    <property type="match status" value="1"/>
</dbReference>
<evidence type="ECO:0000313" key="3">
    <source>
        <dbReference type="Proteomes" id="UP000000311"/>
    </source>
</evidence>
<dbReference type="Pfam" id="PF12762">
    <property type="entry name" value="DDE_Tnp_IS1595"/>
    <property type="match status" value="1"/>
</dbReference>
<dbReference type="InterPro" id="IPR024445">
    <property type="entry name" value="Tnp_ISXO2-like"/>
</dbReference>
<sequence>DWWIQNKTQIGGKGIVVEIDEAKFGRRKYNRGRLITGQWIFGGVERNTKKMFIIPVPSRKAEVLQPLIKDHIAPGSIIYSDCWKAYQQIDESMYQHNVVNHSQNFIDPETGVHTQNIERLWKDIRGSIPRYGRREEHYNYYLAEFVFKK</sequence>
<feature type="domain" description="ISXO2-like transposase" evidence="1">
    <location>
        <begin position="9"/>
        <end position="148"/>
    </location>
</feature>
<dbReference type="InParanoid" id="E2A9E9"/>
<organism evidence="3">
    <name type="scientific">Camponotus floridanus</name>
    <name type="common">Florida carpenter ant</name>
    <dbReference type="NCBI Taxonomy" id="104421"/>
    <lineage>
        <taxon>Eukaryota</taxon>
        <taxon>Metazoa</taxon>
        <taxon>Ecdysozoa</taxon>
        <taxon>Arthropoda</taxon>
        <taxon>Hexapoda</taxon>
        <taxon>Insecta</taxon>
        <taxon>Pterygota</taxon>
        <taxon>Neoptera</taxon>
        <taxon>Endopterygota</taxon>
        <taxon>Hymenoptera</taxon>
        <taxon>Apocrita</taxon>
        <taxon>Aculeata</taxon>
        <taxon>Formicoidea</taxon>
        <taxon>Formicidae</taxon>
        <taxon>Formicinae</taxon>
        <taxon>Camponotus</taxon>
    </lineage>
</organism>
<accession>E2A9E9</accession>
<dbReference type="PANTHER" id="PTHR47163">
    <property type="entry name" value="DDE_TNP_IS1595 DOMAIN-CONTAINING PROTEIN"/>
    <property type="match status" value="1"/>
</dbReference>
<evidence type="ECO:0000259" key="1">
    <source>
        <dbReference type="SMART" id="SM01126"/>
    </source>
</evidence>
<proteinExistence type="predicted"/>
<dbReference type="AlphaFoldDB" id="E2A9E9"/>
<keyword evidence="3" id="KW-1185">Reference proteome</keyword>
<protein>
    <submittedName>
        <fullName evidence="2">Uncharacterized transposase-like protein HI1328.1</fullName>
    </submittedName>
</protein>
<dbReference type="InterPro" id="IPR053164">
    <property type="entry name" value="IS1016-like_transposase"/>
</dbReference>
<reference evidence="2 3" key="1">
    <citation type="journal article" date="2010" name="Science">
        <title>Genomic comparison of the ants Camponotus floridanus and Harpegnathos saltator.</title>
        <authorList>
            <person name="Bonasio R."/>
            <person name="Zhang G."/>
            <person name="Ye C."/>
            <person name="Mutti N.S."/>
            <person name="Fang X."/>
            <person name="Qin N."/>
            <person name="Donahue G."/>
            <person name="Yang P."/>
            <person name="Li Q."/>
            <person name="Li C."/>
            <person name="Zhang P."/>
            <person name="Huang Z."/>
            <person name="Berger S.L."/>
            <person name="Reinberg D."/>
            <person name="Wang J."/>
            <person name="Liebig J."/>
        </authorList>
    </citation>
    <scope>NUCLEOTIDE SEQUENCE [LARGE SCALE GENOMIC DNA]</scope>
    <source>
        <strain evidence="3">C129</strain>
    </source>
</reference>
<dbReference type="OMA" id="QNIERYW"/>
<gene>
    <name evidence="2" type="ORF">EAG_00438</name>
</gene>
<dbReference type="STRING" id="104421.E2A9E9"/>
<dbReference type="EMBL" id="GL437810">
    <property type="protein sequence ID" value="EFN69940.1"/>
    <property type="molecule type" value="Genomic_DNA"/>
</dbReference>
<name>E2A9E9_CAMFO</name>
<dbReference type="Proteomes" id="UP000000311">
    <property type="component" value="Unassembled WGS sequence"/>
</dbReference>
<dbReference type="PANTHER" id="PTHR47163:SF2">
    <property type="entry name" value="SI:DKEY-17M8.2"/>
    <property type="match status" value="1"/>
</dbReference>
<dbReference type="OrthoDB" id="10052789at2759"/>
<feature type="non-terminal residue" evidence="2">
    <location>
        <position position="1"/>
    </location>
</feature>
<evidence type="ECO:0000313" key="2">
    <source>
        <dbReference type="EMBL" id="EFN69940.1"/>
    </source>
</evidence>
<feature type="non-terminal residue" evidence="2">
    <location>
        <position position="149"/>
    </location>
</feature>